<name>A0A4R5VY20_9BACI</name>
<comment type="caution">
    <text evidence="2">The sequence shown here is derived from an EMBL/GenBank/DDBJ whole genome shotgun (WGS) entry which is preliminary data.</text>
</comment>
<dbReference type="EMBL" id="SMYO01000003">
    <property type="protein sequence ID" value="TDK63362.1"/>
    <property type="molecule type" value="Genomic_DNA"/>
</dbReference>
<dbReference type="EMBL" id="JAVGVR010000001">
    <property type="protein sequence ID" value="MDQ6597189.1"/>
    <property type="molecule type" value="Genomic_DNA"/>
</dbReference>
<accession>A0A4R5VY20</accession>
<dbReference type="RefSeq" id="WP_026575096.1">
    <property type="nucleotide sequence ID" value="NZ_JAVGVR010000001.1"/>
</dbReference>
<organism evidence="2 3">
    <name type="scientific">Bacillus salipaludis</name>
    <dbReference type="NCBI Taxonomy" id="2547811"/>
    <lineage>
        <taxon>Bacteria</taxon>
        <taxon>Bacillati</taxon>
        <taxon>Bacillota</taxon>
        <taxon>Bacilli</taxon>
        <taxon>Bacillales</taxon>
        <taxon>Bacillaceae</taxon>
        <taxon>Bacillus</taxon>
    </lineage>
</organism>
<reference evidence="2 3" key="1">
    <citation type="submission" date="2019-03" db="EMBL/GenBank/DDBJ databases">
        <title>Bacillus niacini sp. nov. a Nicotinate-Metabolizing Mesophile Isolated from Soil.</title>
        <authorList>
            <person name="Zhang G."/>
        </authorList>
    </citation>
    <scope>NUCLEOTIDE SEQUENCE [LARGE SCALE GENOMIC DNA]</scope>
    <source>
        <strain evidence="2 3">WN066</strain>
    </source>
</reference>
<evidence type="ECO:0000313" key="4">
    <source>
        <dbReference type="Proteomes" id="UP001178888"/>
    </source>
</evidence>
<dbReference type="Proteomes" id="UP001178888">
    <property type="component" value="Unassembled WGS sequence"/>
</dbReference>
<evidence type="ECO:0000313" key="1">
    <source>
        <dbReference type="EMBL" id="MDQ6597189.1"/>
    </source>
</evidence>
<sequence>MPSVINLGVLNVNTPQQNANVSIGESIITGMDSNRKFNQGFGSTFGFFNVLTLNVANNLDNLDGIDGVIFDQDIKPNFGANI</sequence>
<reference evidence="1" key="2">
    <citation type="submission" date="2023-08" db="EMBL/GenBank/DDBJ databases">
        <title>Nitrogen cycling bacteria in agricultural field soils.</title>
        <authorList>
            <person name="Jang J."/>
        </authorList>
    </citation>
    <scope>NUCLEOTIDE SEQUENCE</scope>
    <source>
        <strain evidence="1">PS3-36</strain>
    </source>
</reference>
<dbReference type="Proteomes" id="UP000295132">
    <property type="component" value="Unassembled WGS sequence"/>
</dbReference>
<evidence type="ECO:0000313" key="2">
    <source>
        <dbReference type="EMBL" id="TDK63362.1"/>
    </source>
</evidence>
<gene>
    <name evidence="2" type="ORF">E2K98_07930</name>
    <name evidence="1" type="ORF">RCG21_12620</name>
</gene>
<proteinExistence type="predicted"/>
<evidence type="ECO:0000313" key="3">
    <source>
        <dbReference type="Proteomes" id="UP000295132"/>
    </source>
</evidence>
<dbReference type="AlphaFoldDB" id="A0A4R5VY20"/>
<keyword evidence="4" id="KW-1185">Reference proteome</keyword>
<protein>
    <submittedName>
        <fullName evidence="2">Uncharacterized protein</fullName>
    </submittedName>
</protein>